<dbReference type="InterPro" id="IPR000048">
    <property type="entry name" value="IQ_motif_EF-hand-BS"/>
</dbReference>
<feature type="domain" description="Dilute" evidence="13">
    <location>
        <begin position="1062"/>
        <end position="1343"/>
    </location>
</feature>
<dbReference type="InterPro" id="IPR036018">
    <property type="entry name" value="MYSc_Myo11"/>
</dbReference>
<feature type="coiled-coil region" evidence="11">
    <location>
        <begin position="851"/>
        <end position="888"/>
    </location>
</feature>
<dbReference type="InterPro" id="IPR001609">
    <property type="entry name" value="Myosin_head_motor_dom-like"/>
</dbReference>
<keyword evidence="9 10" id="KW-0009">Actin-binding</keyword>
<dbReference type="InterPro" id="IPR027417">
    <property type="entry name" value="P-loop_NTPase"/>
</dbReference>
<feature type="region of interest" description="Disordered" evidence="12">
    <location>
        <begin position="991"/>
        <end position="1013"/>
    </location>
</feature>
<feature type="domain" description="Myosin motor" evidence="14">
    <location>
        <begin position="61"/>
        <end position="734"/>
    </location>
</feature>
<dbReference type="PROSITE" id="PS51456">
    <property type="entry name" value="MYOSIN_MOTOR"/>
    <property type="match status" value="1"/>
</dbReference>
<dbReference type="Gene3D" id="6.20.240.20">
    <property type="match status" value="1"/>
</dbReference>
<evidence type="ECO:0000256" key="6">
    <source>
        <dbReference type="ARBA" id="ARBA00023054"/>
    </source>
</evidence>
<dbReference type="Gene3D" id="3.40.850.10">
    <property type="entry name" value="Kinesin motor domain"/>
    <property type="match status" value="1"/>
</dbReference>
<evidence type="ECO:0000313" key="16">
    <source>
        <dbReference type="EMBL" id="GJT77058.1"/>
    </source>
</evidence>
<reference evidence="16" key="1">
    <citation type="journal article" date="2022" name="Int. J. Mol. Sci.">
        <title>Draft Genome of Tanacetum Coccineum: Genomic Comparison of Closely Related Tanacetum-Family Plants.</title>
        <authorList>
            <person name="Yamashiro T."/>
            <person name="Shiraishi A."/>
            <person name="Nakayama K."/>
            <person name="Satake H."/>
        </authorList>
    </citation>
    <scope>NUCLEOTIDE SEQUENCE</scope>
</reference>
<sequence length="1400" mass="159048">AGPYKVVVGSQVWVEDPEVAWIDGDVLEINDQDIKVKLSNEKEIVIKISNAHPKDPEFPQCGVDDMTKLAYLHEPGVLQNLKCRYDRDDIYTYTGNILIAVNPFKRLPHLYENDVMAKYKGATLGELSPHPYAISHAAYRHSMQMVNEKISQSILVSGESGAGKTESTKNLMQYLAYMGGRPSSEGRRSVEQQVLESNPVLEAFGNAKTLRNNNSSRFGKFVEIQFNDKGMISGAAIRTYLLERSRVTQVSDPERNYHCFYMLCAAPPEESKKYKVDNPRKFHYLNQSNFYDLKGVDESKEYLATKKAMDIVGISSDEQDAIFRVVAAILHLGNIDFAKGSEPDSSQVKDDKSRSHLETAADLFMCDKKALEDSFCTRVIVTRGESIKKCLDSEAATISRDAFAKIVYSKLFDWLVNKINNTIGQDADSKFFIGVLDIYGFESFKTNSFEQFCINLTNEKLQQHFNQHVFKMEQEEYTKEEIDWSYIQFEDNQDILDLIEKKPGGILALLDEACMFPRSNHETFAEKLYQTFKDHKRFNKPKLAKTDFTVCHYAGDVTYQSDFFLDKNKDYVVAEHQALLNASKCSFVANLFPPVSEESKSSKFSSIGSKFKQQLQSLLETLSHTEPHYVRCVKPNTLLKPDIFENQNILQQLRCGGVMEAIRISTAGFPTRKPFHEFVERFKILAPDVVKKSTDDIKCSKMLLEKAGQKGYQIGKTKVFLRAGQMAELDAYRTEILGRSATKIRAKYLSHSANKKFILLRKSMMPIQTIVRGQVARKQYEHRRKEAACVNIQSGIRTFLAMKTYGVLYCSIIRMQASIRGMAASNLQINKKLAGAPLMSEAEDSASENSAPELDEQIKELTSQLEQEKQARAEMEEENAKLRLFLKEITEYPVKEEGAEDIETDKLPQPEDIPTTGNETIDKLTAENVRLKYMIGSLQRKCDERSEQTKAAESLVIELKTSKQSLEEQFDEILVECEMYRMQAVKKSTSAASSPAKGQLNGSFNRLDSSSKEKQNENIDNLLAAVRQELGFSKGKPVATYIIYKSLLHWKAFEADRTSVFDRLINMIGYAIEKEHDNKHMAYWLSTTSTLLYLLQKSLTPVGHKPPPPSILARIGLRKSSLCDLVRQVEAKYPALLFRQQLTAYDVFELFRKPVISVYIQLIVPIAAQFLHSKAVWKDNAARKEGPAPSSHWGLVIECLSDMLAILKDYHVPPVLIQKIFIEAYSYINVQLFNSFLLHKECCTYKVGDYVKGGLAELEQWCSRATKEYVGSATDELQHTRQAVRFLIKQQKSKIGYDELTTKLCPVLGVHQHYKLCTLYTDDHDTGSVTGEVISKLKVFADNEKSSYLLDDDCGVHFSSDEINHCFNEKDFADFQPEGELLDNPELDNPEFDFLRAKNS</sequence>
<dbReference type="Proteomes" id="UP001151760">
    <property type="component" value="Unassembled WGS sequence"/>
</dbReference>
<feature type="binding site" evidence="10">
    <location>
        <begin position="158"/>
        <end position="165"/>
    </location>
    <ligand>
        <name>ATP</name>
        <dbReference type="ChEBI" id="CHEBI:30616"/>
    </ligand>
</feature>
<dbReference type="SUPFAM" id="SSF52540">
    <property type="entry name" value="P-loop containing nucleoside triphosphate hydrolases"/>
    <property type="match status" value="1"/>
</dbReference>
<feature type="region of interest" description="Actin-binding" evidence="10">
    <location>
        <begin position="615"/>
        <end position="637"/>
    </location>
</feature>
<dbReference type="CDD" id="cd01384">
    <property type="entry name" value="MYSc_Myo11"/>
    <property type="match status" value="1"/>
</dbReference>
<dbReference type="PROSITE" id="PS51126">
    <property type="entry name" value="DILUTE"/>
    <property type="match status" value="1"/>
</dbReference>
<evidence type="ECO:0000256" key="8">
    <source>
        <dbReference type="ARBA" id="ARBA00023175"/>
    </source>
</evidence>
<dbReference type="Pfam" id="PF02736">
    <property type="entry name" value="Myosin_N"/>
    <property type="match status" value="1"/>
</dbReference>
<accession>A0ABQ5GND7</accession>
<evidence type="ECO:0000313" key="17">
    <source>
        <dbReference type="Proteomes" id="UP001151760"/>
    </source>
</evidence>
<keyword evidence="8 10" id="KW-0505">Motor protein</keyword>
<keyword evidence="7 10" id="KW-0518">Myosin</keyword>
<evidence type="ECO:0000256" key="12">
    <source>
        <dbReference type="SAM" id="MobiDB-lite"/>
    </source>
</evidence>
<dbReference type="InterPro" id="IPR004009">
    <property type="entry name" value="SH3_Myosin"/>
</dbReference>
<dbReference type="EMBL" id="BQNB010018679">
    <property type="protein sequence ID" value="GJT77058.1"/>
    <property type="molecule type" value="Genomic_DNA"/>
</dbReference>
<keyword evidence="2" id="KW-0677">Repeat</keyword>
<evidence type="ECO:0000259" key="14">
    <source>
        <dbReference type="PROSITE" id="PS51456"/>
    </source>
</evidence>
<evidence type="ECO:0000256" key="1">
    <source>
        <dbReference type="ARBA" id="ARBA00008049"/>
    </source>
</evidence>
<evidence type="ECO:0000256" key="2">
    <source>
        <dbReference type="ARBA" id="ARBA00022737"/>
    </source>
</evidence>
<dbReference type="Pfam" id="PF01843">
    <property type="entry name" value="DIL"/>
    <property type="match status" value="1"/>
</dbReference>
<dbReference type="SMART" id="SM00242">
    <property type="entry name" value="MYSc"/>
    <property type="match status" value="1"/>
</dbReference>
<dbReference type="Gene3D" id="1.20.5.190">
    <property type="match status" value="1"/>
</dbReference>
<keyword evidence="3 10" id="KW-0547">Nucleotide-binding</keyword>
<keyword evidence="6 11" id="KW-0175">Coiled coil</keyword>
<name>A0ABQ5GND7_9ASTR</name>
<dbReference type="PROSITE" id="PS50096">
    <property type="entry name" value="IQ"/>
    <property type="match status" value="1"/>
</dbReference>
<dbReference type="InterPro" id="IPR002710">
    <property type="entry name" value="Dilute_dom"/>
</dbReference>
<dbReference type="PANTHER" id="PTHR13140:SF856">
    <property type="entry name" value="IQ MOTIF, EF-HAND BINDING SITE-RELATED"/>
    <property type="match status" value="1"/>
</dbReference>
<dbReference type="Gene3D" id="1.20.120.720">
    <property type="entry name" value="Myosin VI head, motor domain, U50 subdomain"/>
    <property type="match status" value="1"/>
</dbReference>
<dbReference type="PANTHER" id="PTHR13140">
    <property type="entry name" value="MYOSIN"/>
    <property type="match status" value="1"/>
</dbReference>
<feature type="domain" description="Myosin N-terminal SH3-like" evidence="15">
    <location>
        <begin position="7"/>
        <end position="56"/>
    </location>
</feature>
<dbReference type="Pfam" id="PF00063">
    <property type="entry name" value="Myosin_head"/>
    <property type="match status" value="1"/>
</dbReference>
<comment type="caution">
    <text evidence="16">The sequence shown here is derived from an EMBL/GenBank/DDBJ whole genome shotgun (WGS) entry which is preliminary data.</text>
</comment>
<gene>
    <name evidence="16" type="ORF">Tco_1043783</name>
</gene>
<feature type="non-terminal residue" evidence="16">
    <location>
        <position position="1"/>
    </location>
</feature>
<evidence type="ECO:0000256" key="9">
    <source>
        <dbReference type="ARBA" id="ARBA00023203"/>
    </source>
</evidence>
<organism evidence="16 17">
    <name type="scientific">Tanacetum coccineum</name>
    <dbReference type="NCBI Taxonomy" id="301880"/>
    <lineage>
        <taxon>Eukaryota</taxon>
        <taxon>Viridiplantae</taxon>
        <taxon>Streptophyta</taxon>
        <taxon>Embryophyta</taxon>
        <taxon>Tracheophyta</taxon>
        <taxon>Spermatophyta</taxon>
        <taxon>Magnoliopsida</taxon>
        <taxon>eudicotyledons</taxon>
        <taxon>Gunneridae</taxon>
        <taxon>Pentapetalae</taxon>
        <taxon>asterids</taxon>
        <taxon>campanulids</taxon>
        <taxon>Asterales</taxon>
        <taxon>Asteraceae</taxon>
        <taxon>Asteroideae</taxon>
        <taxon>Anthemideae</taxon>
        <taxon>Anthemidinae</taxon>
        <taxon>Tanacetum</taxon>
    </lineage>
</organism>
<protein>
    <submittedName>
        <fullName evidence="16">IQ motif, EF-hand binding site containing protein</fullName>
    </submittedName>
</protein>
<evidence type="ECO:0000256" key="4">
    <source>
        <dbReference type="ARBA" id="ARBA00022840"/>
    </source>
</evidence>
<dbReference type="Pfam" id="PF00612">
    <property type="entry name" value="IQ"/>
    <property type="match status" value="1"/>
</dbReference>
<evidence type="ECO:0000259" key="15">
    <source>
        <dbReference type="PROSITE" id="PS51844"/>
    </source>
</evidence>
<dbReference type="PRINTS" id="PR00193">
    <property type="entry name" value="MYOSINHEAVY"/>
</dbReference>
<dbReference type="InterPro" id="IPR036961">
    <property type="entry name" value="Kinesin_motor_dom_sf"/>
</dbReference>
<evidence type="ECO:0000256" key="11">
    <source>
        <dbReference type="SAM" id="Coils"/>
    </source>
</evidence>
<evidence type="ECO:0000256" key="10">
    <source>
        <dbReference type="PROSITE-ProRule" id="PRU00782"/>
    </source>
</evidence>
<proteinExistence type="inferred from homology"/>
<evidence type="ECO:0000256" key="5">
    <source>
        <dbReference type="ARBA" id="ARBA00022860"/>
    </source>
</evidence>
<evidence type="ECO:0000259" key="13">
    <source>
        <dbReference type="PROSITE" id="PS51126"/>
    </source>
</evidence>
<reference evidence="16" key="2">
    <citation type="submission" date="2022-01" db="EMBL/GenBank/DDBJ databases">
        <authorList>
            <person name="Yamashiro T."/>
            <person name="Shiraishi A."/>
            <person name="Satake H."/>
            <person name="Nakayama K."/>
        </authorList>
    </citation>
    <scope>NUCLEOTIDE SEQUENCE</scope>
</reference>
<dbReference type="Gene3D" id="1.10.10.820">
    <property type="match status" value="1"/>
</dbReference>
<dbReference type="SMART" id="SM01132">
    <property type="entry name" value="DIL"/>
    <property type="match status" value="1"/>
</dbReference>
<evidence type="ECO:0000256" key="7">
    <source>
        <dbReference type="ARBA" id="ARBA00023123"/>
    </source>
</evidence>
<keyword evidence="4 10" id="KW-0067">ATP-binding</keyword>
<keyword evidence="17" id="KW-1185">Reference proteome</keyword>
<dbReference type="PROSITE" id="PS51844">
    <property type="entry name" value="SH3_LIKE"/>
    <property type="match status" value="1"/>
</dbReference>
<comment type="similarity">
    <text evidence="1">Belongs to the TRAFAC class myosin-kinesin ATPase superfamily. Myosin family. Plant myosin class XI subfamily.</text>
</comment>
<keyword evidence="5" id="KW-0112">Calmodulin-binding</keyword>
<dbReference type="Gene3D" id="1.20.58.530">
    <property type="match status" value="1"/>
</dbReference>
<evidence type="ECO:0000256" key="3">
    <source>
        <dbReference type="ARBA" id="ARBA00022741"/>
    </source>
</evidence>